<dbReference type="Gramene" id="TraesCS2A02G285400.1">
    <property type="protein sequence ID" value="TraesCS2A02G285400.1"/>
    <property type="gene ID" value="TraesCS2A02G285400"/>
</dbReference>
<feature type="region of interest" description="Disordered" evidence="1">
    <location>
        <begin position="299"/>
        <end position="329"/>
    </location>
</feature>
<dbReference type="Gramene" id="TraesJAG2A03G00711270.1">
    <property type="protein sequence ID" value="TraesJAG2A03G00711270.1"/>
    <property type="gene ID" value="TraesJAG2A03G00711270"/>
</dbReference>
<dbReference type="Gramene" id="TraesRN2A0100689600.1">
    <property type="protein sequence ID" value="TraesRN2A0100689600.1"/>
    <property type="gene ID" value="TraesRN2A0100689600"/>
</dbReference>
<evidence type="ECO:0000259" key="2">
    <source>
        <dbReference type="Pfam" id="PF15249"/>
    </source>
</evidence>
<dbReference type="EnsemblPlants" id="TraesCS2A02G285400.1">
    <property type="protein sequence ID" value="TraesCS2A02G285400.1"/>
    <property type="gene ID" value="TraesCS2A02G285400"/>
</dbReference>
<dbReference type="Gramene" id="TraesROB_scaffold_006285_01G000300.1">
    <property type="protein sequence ID" value="TraesROB_scaffold_006285_01G000300.1"/>
    <property type="gene ID" value="TraesROB_scaffold_006285_01G000300"/>
</dbReference>
<reference evidence="3" key="1">
    <citation type="submission" date="2018-08" db="EMBL/GenBank/DDBJ databases">
        <authorList>
            <person name="Rossello M."/>
        </authorList>
    </citation>
    <scope>NUCLEOTIDE SEQUENCE [LARGE SCALE GENOMIC DNA]</scope>
    <source>
        <strain evidence="3">cv. Chinese Spring</strain>
    </source>
</reference>
<dbReference type="Gramene" id="TraesSTA2A03G00709280.1">
    <property type="protein sequence ID" value="TraesSTA2A03G00709280.1"/>
    <property type="gene ID" value="TraesSTA2A03G00709280"/>
</dbReference>
<dbReference type="PANTHER" id="PTHR15572:SF0">
    <property type="entry name" value="GLUTAMINE-RICH PROTEIN-RELATED"/>
    <property type="match status" value="1"/>
</dbReference>
<dbReference type="Gramene" id="TraesMAC2A03G00709530.1">
    <property type="protein sequence ID" value="TraesMAC2A03G00709530.1"/>
    <property type="gene ID" value="TraesMAC2A03G00709530"/>
</dbReference>
<dbReference type="InterPro" id="IPR015671">
    <property type="entry name" value="GSCR1_dom"/>
</dbReference>
<dbReference type="Proteomes" id="UP000019116">
    <property type="component" value="Chromosome 2A"/>
</dbReference>
<keyword evidence="4" id="KW-1185">Reference proteome</keyword>
<dbReference type="AlphaFoldDB" id="A0A3B6AY56"/>
<gene>
    <name evidence="3" type="primary">LOC123185438</name>
</gene>
<evidence type="ECO:0000313" key="3">
    <source>
        <dbReference type="EnsemblPlants" id="TraesCS2A02G285400.1"/>
    </source>
</evidence>
<dbReference type="Gramene" id="TraesCLE_scaffold_038605_01G000100.1">
    <property type="protein sequence ID" value="TraesCLE_scaffold_038605_01G000100.1"/>
    <property type="gene ID" value="TraesCLE_scaffold_038605_01G000100"/>
</dbReference>
<dbReference type="OMA" id="MASAVMM"/>
<dbReference type="STRING" id="4565.A0A3B6AY56"/>
<dbReference type="Gramene" id="TraesARI2A03G00718220.1">
    <property type="protein sequence ID" value="TraesARI2A03G00718220.1"/>
    <property type="gene ID" value="TraesARI2A03G00718220"/>
</dbReference>
<evidence type="ECO:0000256" key="1">
    <source>
        <dbReference type="SAM" id="MobiDB-lite"/>
    </source>
</evidence>
<dbReference type="InterPro" id="IPR052438">
    <property type="entry name" value="Chromatin_remod/trans_coact"/>
</dbReference>
<sequence>MQQQQQLTPQGFGVGAALSPMQGIGASSSSSSSQAAAATAAAADAARARAAEQMAYEDAWKACNPDFTTPFASVEDAVTRLLPYHVFADYDEEDTYIDDAGTEKSSAERWDNDVGATMMKQIAEFEKHVLTFNVMARQRAEGTMRGEEQLLLGRALIQDEFRVSDNVRLAHIQQQQQEAARASRLALAQAQAQVANAWPLVQPSNPSGWQQALAAAAAAGARGDGVPAQMGTPQGVAMHPQLDPSAAAAWLMMQQQQQHQQQQHQQQQQLGLGVWPTLAAPHGVGSSNGQVGPSALWQEQAAGEHTTSGTAVGGMAQPWWAGGAQRREQ</sequence>
<dbReference type="OrthoDB" id="2556847at2759"/>
<dbReference type="Gramene" id="TraesJUL2A03G00715650.1">
    <property type="protein sequence ID" value="TraesJUL2A03G00715650.1"/>
    <property type="gene ID" value="TraesJUL2A03G00715650"/>
</dbReference>
<organism evidence="3">
    <name type="scientific">Triticum aestivum</name>
    <name type="common">Wheat</name>
    <dbReference type="NCBI Taxonomy" id="4565"/>
    <lineage>
        <taxon>Eukaryota</taxon>
        <taxon>Viridiplantae</taxon>
        <taxon>Streptophyta</taxon>
        <taxon>Embryophyta</taxon>
        <taxon>Tracheophyta</taxon>
        <taxon>Spermatophyta</taxon>
        <taxon>Magnoliopsida</taxon>
        <taxon>Liliopsida</taxon>
        <taxon>Poales</taxon>
        <taxon>Poaceae</taxon>
        <taxon>BOP clade</taxon>
        <taxon>Pooideae</taxon>
        <taxon>Triticodae</taxon>
        <taxon>Triticeae</taxon>
        <taxon>Triticinae</taxon>
        <taxon>Triticum</taxon>
    </lineage>
</organism>
<dbReference type="RefSeq" id="XP_044453246.1">
    <property type="nucleotide sequence ID" value="XM_044597311.1"/>
</dbReference>
<protein>
    <recommendedName>
        <fullName evidence="2">GLTSCR protein conserved domain-containing protein</fullName>
    </recommendedName>
</protein>
<name>A0A3B6AY56_WHEAT</name>
<dbReference type="Gramene" id="TraesSYM2A03G00717870.1">
    <property type="protein sequence ID" value="TraesSYM2A03G00717870.1"/>
    <property type="gene ID" value="TraesSYM2A03G00717870"/>
</dbReference>
<feature type="region of interest" description="Disordered" evidence="1">
    <location>
        <begin position="23"/>
        <end position="43"/>
    </location>
</feature>
<dbReference type="Gramene" id="TraesPARA_EIv1.0_0393660.1">
    <property type="protein sequence ID" value="TraesPARA_EIv1.0_0393660.1.CDS"/>
    <property type="gene ID" value="TraesPARA_EIv1.0_0393660"/>
</dbReference>
<dbReference type="PANTHER" id="PTHR15572">
    <property type="entry name" value="GLIOMA TUMOR SUPPRESSOR CANDIDATE REGION GENE 1"/>
    <property type="match status" value="1"/>
</dbReference>
<dbReference type="Pfam" id="PF15249">
    <property type="entry name" value="GLTSCR1"/>
    <property type="match status" value="1"/>
</dbReference>
<accession>A0A3B6AY56</accession>
<feature type="compositionally biased region" description="Low complexity" evidence="1">
    <location>
        <begin position="26"/>
        <end position="43"/>
    </location>
</feature>
<proteinExistence type="predicted"/>
<dbReference type="Gramene" id="TraesLDM2A03G00713470.1">
    <property type="protein sequence ID" value="TraesLDM2A03G00713470.1"/>
    <property type="gene ID" value="TraesLDM2A03G00713470"/>
</dbReference>
<dbReference type="Gramene" id="TraesLAC2A03G00714550.1">
    <property type="protein sequence ID" value="TraesLAC2A03G00714550.1"/>
    <property type="gene ID" value="TraesLAC2A03G00714550"/>
</dbReference>
<feature type="domain" description="GLTSCR protein conserved" evidence="2">
    <location>
        <begin position="58"/>
        <end position="161"/>
    </location>
</feature>
<dbReference type="GeneID" id="123185438"/>
<dbReference type="Gramene" id="TraesWEE_scaffold_047075_01G000100.1">
    <property type="protein sequence ID" value="TraesWEE_scaffold_047075_01G000100.1"/>
    <property type="gene ID" value="TraesWEE_scaffold_047075_01G000100"/>
</dbReference>
<dbReference type="Gramene" id="TraesCAD_scaffold_011031_01G000100.1">
    <property type="protein sequence ID" value="TraesCAD_scaffold_011031_01G000100.1"/>
    <property type="gene ID" value="TraesCAD_scaffold_011031_01G000100"/>
</dbReference>
<evidence type="ECO:0000313" key="4">
    <source>
        <dbReference type="Proteomes" id="UP000019116"/>
    </source>
</evidence>
<reference evidence="3" key="2">
    <citation type="submission" date="2018-10" db="UniProtKB">
        <authorList>
            <consortium name="EnsemblPlants"/>
        </authorList>
    </citation>
    <scope>IDENTIFICATION</scope>
</reference>
<dbReference type="Gramene" id="TraesNOR2A03G00720290.1">
    <property type="protein sequence ID" value="TraesNOR2A03G00720290.1"/>
    <property type="gene ID" value="TraesNOR2A03G00720290"/>
</dbReference>
<dbReference type="Gramene" id="TraesCS2A03G0712400.1">
    <property type="protein sequence ID" value="TraesCS2A03G0712400.1.CDS"/>
    <property type="gene ID" value="TraesCS2A03G0712400"/>
</dbReference>